<organism evidence="2 3">
    <name type="scientific">Alkalicoccobacillus murimartini</name>
    <dbReference type="NCBI Taxonomy" id="171685"/>
    <lineage>
        <taxon>Bacteria</taxon>
        <taxon>Bacillati</taxon>
        <taxon>Bacillota</taxon>
        <taxon>Bacilli</taxon>
        <taxon>Bacillales</taxon>
        <taxon>Bacillaceae</taxon>
        <taxon>Alkalicoccobacillus</taxon>
    </lineage>
</organism>
<comment type="subunit">
    <text evidence="1">Homodimer.</text>
</comment>
<protein>
    <recommendedName>
        <fullName evidence="1">dTDP-4-dehydrorhamnose 3,5-epimerase</fullName>
        <ecNumber evidence="1">5.1.3.13</ecNumber>
    </recommendedName>
    <alternativeName>
        <fullName evidence="1">Thymidine diphospho-4-keto-rhamnose 3,5-epimerase</fullName>
    </alternativeName>
</protein>
<dbReference type="CDD" id="cd00438">
    <property type="entry name" value="cupin_RmlC"/>
    <property type="match status" value="1"/>
</dbReference>
<proteinExistence type="inferred from homology"/>
<dbReference type="Pfam" id="PF00908">
    <property type="entry name" value="dTDP_sugar_isom"/>
    <property type="match status" value="1"/>
</dbReference>
<dbReference type="InterPro" id="IPR000888">
    <property type="entry name" value="RmlC-like"/>
</dbReference>
<dbReference type="InterPro" id="IPR011051">
    <property type="entry name" value="RmlC_Cupin_sf"/>
</dbReference>
<sequence length="188" mass="21479">MNITELALEGVKLIEPVVYQDSRGFFTESYQRSAWKKAGIEEEFIQDNHSLSMETGVIRGLHFQIGDAAQSKLVRVLAGSIYDVVVDIRPDSPTFTEWVAVTIRSEDHKQLLVPKGFAHGFCTLEPYTQVFYKVDQLYNREKERGIYWSDPAIGIKWPVNTPILSTKDEQLPNLESVLLEIYEKEGIL</sequence>
<dbReference type="PANTHER" id="PTHR21047:SF2">
    <property type="entry name" value="THYMIDINE DIPHOSPHO-4-KETO-RHAMNOSE 3,5-EPIMERASE"/>
    <property type="match status" value="1"/>
</dbReference>
<dbReference type="PANTHER" id="PTHR21047">
    <property type="entry name" value="DTDP-6-DEOXY-D-GLUCOSE-3,5 EPIMERASE"/>
    <property type="match status" value="1"/>
</dbReference>
<evidence type="ECO:0000313" key="2">
    <source>
        <dbReference type="EMBL" id="MDQ0206918.1"/>
    </source>
</evidence>
<dbReference type="EMBL" id="JAUSUA010000002">
    <property type="protein sequence ID" value="MDQ0206918.1"/>
    <property type="molecule type" value="Genomic_DNA"/>
</dbReference>
<evidence type="ECO:0000313" key="3">
    <source>
        <dbReference type="Proteomes" id="UP001225034"/>
    </source>
</evidence>
<gene>
    <name evidence="2" type="ORF">J2S05_001717</name>
</gene>
<comment type="function">
    <text evidence="1">Catalyzes the epimerization of the C3' and C5'positions of dTDP-6-deoxy-D-xylo-4-hexulose, forming dTDP-6-deoxy-L-lyxo-4-hexulose.</text>
</comment>
<dbReference type="Gene3D" id="2.60.120.10">
    <property type="entry name" value="Jelly Rolls"/>
    <property type="match status" value="1"/>
</dbReference>
<accession>A0ABT9YGD1</accession>
<comment type="similarity">
    <text evidence="1">Belongs to the dTDP-4-dehydrorhamnose 3,5-epimerase family.</text>
</comment>
<reference evidence="2 3" key="1">
    <citation type="submission" date="2023-07" db="EMBL/GenBank/DDBJ databases">
        <title>Genomic Encyclopedia of Type Strains, Phase IV (KMG-IV): sequencing the most valuable type-strain genomes for metagenomic binning, comparative biology and taxonomic classification.</title>
        <authorList>
            <person name="Goeker M."/>
        </authorList>
    </citation>
    <scope>NUCLEOTIDE SEQUENCE [LARGE SCALE GENOMIC DNA]</scope>
    <source>
        <strain evidence="2 3">DSM 19154</strain>
    </source>
</reference>
<keyword evidence="3" id="KW-1185">Reference proteome</keyword>
<dbReference type="SUPFAM" id="SSF51182">
    <property type="entry name" value="RmlC-like cupins"/>
    <property type="match status" value="1"/>
</dbReference>
<dbReference type="Proteomes" id="UP001225034">
    <property type="component" value="Unassembled WGS sequence"/>
</dbReference>
<comment type="pathway">
    <text evidence="1">Carbohydrate biosynthesis; dTDP-L-rhamnose biosynthesis.</text>
</comment>
<dbReference type="InterPro" id="IPR014710">
    <property type="entry name" value="RmlC-like_jellyroll"/>
</dbReference>
<dbReference type="EC" id="5.1.3.13" evidence="1"/>
<comment type="caution">
    <text evidence="2">The sequence shown here is derived from an EMBL/GenBank/DDBJ whole genome shotgun (WGS) entry which is preliminary data.</text>
</comment>
<keyword evidence="1 2" id="KW-0413">Isomerase</keyword>
<comment type="catalytic activity">
    <reaction evidence="1">
        <text>dTDP-4-dehydro-6-deoxy-alpha-D-glucose = dTDP-4-dehydro-beta-L-rhamnose</text>
        <dbReference type="Rhea" id="RHEA:16969"/>
        <dbReference type="ChEBI" id="CHEBI:57649"/>
        <dbReference type="ChEBI" id="CHEBI:62830"/>
        <dbReference type="EC" id="5.1.3.13"/>
    </reaction>
</comment>
<evidence type="ECO:0000256" key="1">
    <source>
        <dbReference type="RuleBase" id="RU364069"/>
    </source>
</evidence>
<dbReference type="RefSeq" id="WP_306981796.1">
    <property type="nucleotide sequence ID" value="NZ_JAUSUA010000002.1"/>
</dbReference>
<dbReference type="GO" id="GO:0008830">
    <property type="term" value="F:dTDP-4-dehydrorhamnose 3,5-epimerase activity"/>
    <property type="evidence" value="ECO:0007669"/>
    <property type="project" value="UniProtKB-EC"/>
</dbReference>
<name>A0ABT9YGD1_9BACI</name>
<dbReference type="NCBIfam" id="TIGR01221">
    <property type="entry name" value="rmlC"/>
    <property type="match status" value="1"/>
</dbReference>